<dbReference type="Proteomes" id="UP000298471">
    <property type="component" value="Unassembled WGS sequence"/>
</dbReference>
<dbReference type="EMBL" id="SRMB01000001">
    <property type="protein sequence ID" value="TGE29827.1"/>
    <property type="molecule type" value="Genomic_DNA"/>
</dbReference>
<evidence type="ECO:0000313" key="2">
    <source>
        <dbReference type="Proteomes" id="UP000298471"/>
    </source>
</evidence>
<dbReference type="AlphaFoldDB" id="A0A4Z0QID4"/>
<dbReference type="RefSeq" id="WP_135394633.1">
    <property type="nucleotide sequence ID" value="NZ_SRMB01000001.1"/>
</dbReference>
<keyword evidence="2" id="KW-1185">Reference proteome</keyword>
<name>A0A4Z0QID4_9BACT</name>
<accession>A0A4Z0QID4</accession>
<organism evidence="1 2">
    <name type="scientific">Hymenobacter metallicola</name>
    <dbReference type="NCBI Taxonomy" id="2563114"/>
    <lineage>
        <taxon>Bacteria</taxon>
        <taxon>Pseudomonadati</taxon>
        <taxon>Bacteroidota</taxon>
        <taxon>Cytophagia</taxon>
        <taxon>Cytophagales</taxon>
        <taxon>Hymenobacteraceae</taxon>
        <taxon>Hymenobacter</taxon>
    </lineage>
</organism>
<comment type="caution">
    <text evidence="1">The sequence shown here is derived from an EMBL/GenBank/DDBJ whole genome shotgun (WGS) entry which is preliminary data.</text>
</comment>
<proteinExistence type="predicted"/>
<gene>
    <name evidence="1" type="ORF">E5K02_10310</name>
</gene>
<protein>
    <submittedName>
        <fullName evidence="1">Uncharacterized protein</fullName>
    </submittedName>
</protein>
<reference evidence="1 2" key="1">
    <citation type="submission" date="2019-04" db="EMBL/GenBank/DDBJ databases">
        <authorList>
            <person name="Feng G."/>
            <person name="Zhang J."/>
            <person name="Zhu H."/>
        </authorList>
    </citation>
    <scope>NUCLEOTIDE SEQUENCE [LARGE SCALE GENOMIC DNA]</scope>
    <source>
        <strain evidence="1 2">9PBR-1</strain>
    </source>
</reference>
<evidence type="ECO:0000313" key="1">
    <source>
        <dbReference type="EMBL" id="TGE29827.1"/>
    </source>
</evidence>
<sequence>MQPLYDKLLVSAPKRNEDTFQLAGQTLYKSTDYDDVATCTAVEVMCGPLGLSPYRIQGTGRNYTYSSLKDHLPSAGDTVYVKWSALEDANQPDPDNHPNLYLVDLAQLVATPDGCGGFLGFAGYVLCEPIFPEVEKAPELAHAEGTLLPSGLFLPALGVNKGPQEGDESTTRENLPTRNGVLAIKREGLVRYTGKPLKGQPDEVKAFDHVVFSRSITGRHGYPLRVTLEGREYYAVRRDFIDAVRAPHPPMLNETHLRISRPEPEYAKVFSINHTDDDRVAAEIAASYRQTA</sequence>